<dbReference type="InterPro" id="IPR036084">
    <property type="entry name" value="Ser_inhib-like_sf"/>
</dbReference>
<keyword evidence="4" id="KW-1015">Disulfide bond</keyword>
<dbReference type="Gene3D" id="2.10.25.10">
    <property type="entry name" value="Laminin"/>
    <property type="match status" value="3"/>
</dbReference>
<feature type="non-terminal residue" evidence="7">
    <location>
        <position position="1022"/>
    </location>
</feature>
<dbReference type="CDD" id="cd19941">
    <property type="entry name" value="TIL"/>
    <property type="match status" value="3"/>
</dbReference>
<dbReference type="PANTHER" id="PTHR46160">
    <property type="entry name" value="ALPHA-TECTORIN-RELATED"/>
    <property type="match status" value="1"/>
</dbReference>
<dbReference type="Pfam" id="PF08742">
    <property type="entry name" value="C8"/>
    <property type="match status" value="3"/>
</dbReference>
<evidence type="ECO:0000259" key="6">
    <source>
        <dbReference type="PROSITE" id="PS51233"/>
    </source>
</evidence>
<evidence type="ECO:0000256" key="5">
    <source>
        <dbReference type="ARBA" id="ARBA00023180"/>
    </source>
</evidence>
<dbReference type="SMART" id="SM00216">
    <property type="entry name" value="VWD"/>
    <property type="match status" value="2"/>
</dbReference>
<evidence type="ECO:0000313" key="8">
    <source>
        <dbReference type="Proteomes" id="UP000541249"/>
    </source>
</evidence>
<comment type="caution">
    <text evidence="7">The sequence shown here is derived from an EMBL/GenBank/DDBJ whole genome shotgun (WGS) entry which is preliminary data.</text>
</comment>
<keyword evidence="5" id="KW-0325">Glycoprotein</keyword>
<dbReference type="SUPFAM" id="SSF57567">
    <property type="entry name" value="Serine protease inhibitors"/>
    <property type="match status" value="3"/>
</dbReference>
<dbReference type="GO" id="GO:0016020">
    <property type="term" value="C:membrane"/>
    <property type="evidence" value="ECO:0007669"/>
    <property type="project" value="UniProtKB-SubCell"/>
</dbReference>
<keyword evidence="8" id="KW-1185">Reference proteome</keyword>
<dbReference type="InterPro" id="IPR014853">
    <property type="entry name" value="VWF/SSPO/ZAN-like_Cys-rich_dom"/>
</dbReference>
<evidence type="ECO:0000256" key="4">
    <source>
        <dbReference type="ARBA" id="ARBA00023157"/>
    </source>
</evidence>
<feature type="domain" description="VWFD" evidence="6">
    <location>
        <begin position="1"/>
        <end position="41"/>
    </location>
</feature>
<evidence type="ECO:0000256" key="2">
    <source>
        <dbReference type="ARBA" id="ARBA00022729"/>
    </source>
</evidence>
<dbReference type="Pfam" id="PF12714">
    <property type="entry name" value="TILa"/>
    <property type="match status" value="1"/>
</dbReference>
<keyword evidence="2" id="KW-0732">Signal</keyword>
<dbReference type="Proteomes" id="UP000541249">
    <property type="component" value="Unassembled WGS sequence"/>
</dbReference>
<reference evidence="7 8" key="1">
    <citation type="submission" date="2019-09" db="EMBL/GenBank/DDBJ databases">
        <title>Bird 10,000 Genomes (B10K) Project - Family phase.</title>
        <authorList>
            <person name="Zhang G."/>
        </authorList>
    </citation>
    <scope>NUCLEOTIDE SEQUENCE [LARGE SCALE GENOMIC DNA]</scope>
    <source>
        <strain evidence="7">B10K-DU-002-51</strain>
        <tissue evidence="7">Muscle</tissue>
    </source>
</reference>
<comment type="subcellular location">
    <subcellularLocation>
        <location evidence="1">Membrane</location>
    </subcellularLocation>
</comment>
<evidence type="ECO:0000256" key="1">
    <source>
        <dbReference type="ARBA" id="ARBA00004370"/>
    </source>
</evidence>
<dbReference type="AlphaFoldDB" id="A0A7L4D765"/>
<keyword evidence="3" id="KW-0472">Membrane</keyword>
<accession>A0A7L4D765</accession>
<feature type="domain" description="VWFD" evidence="6">
    <location>
        <begin position="250"/>
        <end position="429"/>
    </location>
</feature>
<proteinExistence type="predicted"/>
<dbReference type="Pfam" id="PF00094">
    <property type="entry name" value="VWD"/>
    <property type="match status" value="2"/>
</dbReference>
<dbReference type="PANTHER" id="PTHR46160:SF9">
    <property type="entry name" value="PROTEIN PRY2-RELATED"/>
    <property type="match status" value="1"/>
</dbReference>
<dbReference type="PROSITE" id="PS51233">
    <property type="entry name" value="VWFD"/>
    <property type="match status" value="3"/>
</dbReference>
<organism evidence="7 8">
    <name type="scientific">Eurystomus gularis</name>
    <dbReference type="NCBI Taxonomy" id="325343"/>
    <lineage>
        <taxon>Eukaryota</taxon>
        <taxon>Metazoa</taxon>
        <taxon>Chordata</taxon>
        <taxon>Craniata</taxon>
        <taxon>Vertebrata</taxon>
        <taxon>Euteleostomi</taxon>
        <taxon>Archelosauria</taxon>
        <taxon>Archosauria</taxon>
        <taxon>Dinosauria</taxon>
        <taxon>Saurischia</taxon>
        <taxon>Theropoda</taxon>
        <taxon>Coelurosauria</taxon>
        <taxon>Aves</taxon>
        <taxon>Neognathae</taxon>
        <taxon>Neoaves</taxon>
        <taxon>Telluraves</taxon>
        <taxon>Coraciimorphae</taxon>
        <taxon>Coraciiformes</taxon>
        <taxon>Coraciidae</taxon>
        <taxon>Eurystomus</taxon>
    </lineage>
</organism>
<dbReference type="InterPro" id="IPR001846">
    <property type="entry name" value="VWF_type-D"/>
</dbReference>
<evidence type="ECO:0000256" key="3">
    <source>
        <dbReference type="ARBA" id="ARBA00023136"/>
    </source>
</evidence>
<feature type="domain" description="VWFD" evidence="6">
    <location>
        <begin position="636"/>
        <end position="819"/>
    </location>
</feature>
<dbReference type="FunFam" id="2.10.25.10:FF:000055">
    <property type="entry name" value="alpha-tectorin isoform X1"/>
    <property type="match status" value="3"/>
</dbReference>
<evidence type="ECO:0000313" key="7">
    <source>
        <dbReference type="EMBL" id="NXW58234.1"/>
    </source>
</evidence>
<dbReference type="InterPro" id="IPR002919">
    <property type="entry name" value="TIL_dom"/>
</dbReference>
<name>A0A7L4D765_9AVES</name>
<gene>
    <name evidence="7" type="primary">Fcgbp_0</name>
    <name evidence="7" type="ORF">EURGUL_R07769</name>
</gene>
<dbReference type="SMART" id="SM00832">
    <property type="entry name" value="C8"/>
    <property type="match status" value="3"/>
</dbReference>
<feature type="non-terminal residue" evidence="7">
    <location>
        <position position="1"/>
    </location>
</feature>
<sequence>LCGNQNGEPWDDNLTPDGNLANDDLELGQSWKVANESRCCWDGCSGDCRLCKFEETTKYRRPRSCGLLTLGPFERCHAAVDPDVYLKNCIHDLCVSDGLHAVLCQALQAYADDCQEEGITVPDWRTLARCPLTCPKNSNYTSCGTSCPTTCNDAALPADCPTTPCVETCECQEGFVLDANECVPQERCGCVAEDLLRGPHEEFWADATCTKRCFCDADYGRALCHWSNCRAGEECRVEEGLQDCYPKSHGTCSAVGATHYETFDGGRFIFQGTCIYQFAGLCEKKQDLVDFQVLVQNGLHDDDLLSSISVVVVKVYGKTISISRENPGKITVNDQLANLPYHHRDQQLFVYRGGREAVVETDFGLMVTYDWQSQVTVSVPSTYAGTLCGLCGNFNGDVNDEMTTKNSQEKTNPDAFGHSWKVTNVPGCLEMSQVKCEPSAVAQRPQEASKKSCEILLEKNGPFGACQESVDPMEYFQSCMHDFCLFPDQEGVICSILARYTSACQAAGISTGKWRTDDFCNLPCPANSHYEVCTQGCSQTCSTIQTPFKCSERCREGCACDQGFVLSGDQCVPVAQCGCVHQGFYYKLEETFFPPKQGRCKCQAGGTVTCEKLSCPDGSEGQVIDGVFQCPPAAPKACVATGDRSYMSFDGMVFNISGTCTYILTETCGDISDVQSFAVKIKKEPRQKKKVSGIQALSVQVYGFTLTLMRDRRGDVMVDSISHHLPAILSNGQIQVQRHGLGVLLQTDFGLVIHYDLINHVTVTVPPSYKGLLCGLCGNYNGPHEDDFLLPDGQQALNEVAFGSSWKTTSLGVPNEPCSEECSKEDCPTCTEEMKVVFQKPNYCGILTVPRGPFESCHDVIDPGLYFQACLHDLCLTGGATQVLCQSIQSYAATCQEAGVTIEAWRRPSFCPLSCPARSSYSLCTNHCLKSCAGLQDASRCPKTCSEGCRCDEGLVFNGHGCVPEDQCGCFVDGIYYKPHETVLKDNCQQRCTCVPGQGLDCSSYSCTDDEICKIKDGVLGC</sequence>
<dbReference type="OrthoDB" id="3438930at2759"/>
<dbReference type="Pfam" id="PF01826">
    <property type="entry name" value="TIL"/>
    <property type="match status" value="3"/>
</dbReference>
<dbReference type="EMBL" id="VZZY01009913">
    <property type="protein sequence ID" value="NXW58234.1"/>
    <property type="molecule type" value="Genomic_DNA"/>
</dbReference>
<dbReference type="InterPro" id="IPR025615">
    <property type="entry name" value="TILa_dom"/>
</dbReference>
<dbReference type="InterPro" id="IPR052749">
    <property type="entry name" value="Alpha-tectorin"/>
</dbReference>
<protein>
    <submittedName>
        <fullName evidence="7">FCGBP protein</fullName>
    </submittedName>
</protein>